<evidence type="ECO:0000256" key="2">
    <source>
        <dbReference type="ARBA" id="ARBA00012513"/>
    </source>
</evidence>
<keyword evidence="5 11" id="KW-0418">Kinase</keyword>
<keyword evidence="6 8" id="KW-0067">ATP-binding</keyword>
<dbReference type="InterPro" id="IPR001680">
    <property type="entry name" value="WD40_rpt"/>
</dbReference>
<evidence type="ECO:0000259" key="10">
    <source>
        <dbReference type="PROSITE" id="PS50011"/>
    </source>
</evidence>
<dbReference type="Gene3D" id="1.10.510.10">
    <property type="entry name" value="Transferase(Phosphotransferase) domain 1"/>
    <property type="match status" value="1"/>
</dbReference>
<feature type="binding site" evidence="8">
    <location>
        <position position="86"/>
    </location>
    <ligand>
        <name>ATP</name>
        <dbReference type="ChEBI" id="CHEBI:30616"/>
    </ligand>
</feature>
<dbReference type="GO" id="GO:0004674">
    <property type="term" value="F:protein serine/threonine kinase activity"/>
    <property type="evidence" value="ECO:0007669"/>
    <property type="project" value="UniProtKB-EC"/>
</dbReference>
<dbReference type="PANTHER" id="PTHR43671:SF13">
    <property type="entry name" value="SERINE_THREONINE-PROTEIN KINASE NEK2"/>
    <property type="match status" value="1"/>
</dbReference>
<evidence type="ECO:0000256" key="1">
    <source>
        <dbReference type="ARBA" id="ARBA00010886"/>
    </source>
</evidence>
<reference evidence="11" key="1">
    <citation type="submission" date="2020-12" db="EMBL/GenBank/DDBJ databases">
        <title>Genomic characterization of non-nitrogen-fixing Frankia strains.</title>
        <authorList>
            <person name="Carlos-Shanley C."/>
            <person name="Guerra T."/>
            <person name="Hahn D."/>
        </authorList>
    </citation>
    <scope>NUCLEOTIDE SEQUENCE</scope>
    <source>
        <strain evidence="11">CN6</strain>
    </source>
</reference>
<feature type="region of interest" description="Disordered" evidence="9">
    <location>
        <begin position="1"/>
        <end position="21"/>
    </location>
</feature>
<dbReference type="Pfam" id="PF00069">
    <property type="entry name" value="Pkinase"/>
    <property type="match status" value="1"/>
</dbReference>
<dbReference type="InterPro" id="IPR000719">
    <property type="entry name" value="Prot_kinase_dom"/>
</dbReference>
<proteinExistence type="inferred from homology"/>
<evidence type="ECO:0000256" key="8">
    <source>
        <dbReference type="PROSITE-ProRule" id="PRU10141"/>
    </source>
</evidence>
<dbReference type="InterPro" id="IPR050660">
    <property type="entry name" value="NEK_Ser/Thr_kinase"/>
</dbReference>
<dbReference type="Gene3D" id="2.130.10.10">
    <property type="entry name" value="YVTN repeat-like/Quinoprotein amine dehydrogenase"/>
    <property type="match status" value="3"/>
</dbReference>
<dbReference type="InterPro" id="IPR017441">
    <property type="entry name" value="Protein_kinase_ATP_BS"/>
</dbReference>
<keyword evidence="12" id="KW-1185">Reference proteome</keyword>
<dbReference type="AlphaFoldDB" id="A0A937UMR0"/>
<dbReference type="Proteomes" id="UP000604475">
    <property type="component" value="Unassembled WGS sequence"/>
</dbReference>
<feature type="compositionally biased region" description="Polar residues" evidence="9">
    <location>
        <begin position="8"/>
        <end position="20"/>
    </location>
</feature>
<dbReference type="SMART" id="SM00220">
    <property type="entry name" value="S_TKc"/>
    <property type="match status" value="1"/>
</dbReference>
<protein>
    <recommendedName>
        <fullName evidence="2">non-specific serine/threonine protein kinase</fullName>
        <ecNumber evidence="2">2.7.11.1</ecNumber>
    </recommendedName>
</protein>
<dbReference type="InterPro" id="IPR015943">
    <property type="entry name" value="WD40/YVTN_repeat-like_dom_sf"/>
</dbReference>
<evidence type="ECO:0000256" key="3">
    <source>
        <dbReference type="ARBA" id="ARBA00022679"/>
    </source>
</evidence>
<dbReference type="InterPro" id="IPR011009">
    <property type="entry name" value="Kinase-like_dom_sf"/>
</dbReference>
<dbReference type="PROSITE" id="PS00107">
    <property type="entry name" value="PROTEIN_KINASE_ATP"/>
    <property type="match status" value="1"/>
</dbReference>
<dbReference type="CDD" id="cd14014">
    <property type="entry name" value="STKc_PknB_like"/>
    <property type="match status" value="1"/>
</dbReference>
<dbReference type="PROSITE" id="PS50011">
    <property type="entry name" value="PROTEIN_KINASE_DOM"/>
    <property type="match status" value="1"/>
</dbReference>
<evidence type="ECO:0000256" key="6">
    <source>
        <dbReference type="ARBA" id="ARBA00022840"/>
    </source>
</evidence>
<gene>
    <name evidence="11" type="ORF">I7412_08065</name>
</gene>
<evidence type="ECO:0000256" key="7">
    <source>
        <dbReference type="PROSITE-ProRule" id="PRU00221"/>
    </source>
</evidence>
<dbReference type="EC" id="2.7.11.1" evidence="2"/>
<dbReference type="PROSITE" id="PS50082">
    <property type="entry name" value="WD_REPEATS_2"/>
    <property type="match status" value="1"/>
</dbReference>
<keyword evidence="3" id="KW-0808">Transferase</keyword>
<feature type="domain" description="Protein kinase" evidence="10">
    <location>
        <begin position="58"/>
        <end position="305"/>
    </location>
</feature>
<dbReference type="Gene3D" id="3.30.200.20">
    <property type="entry name" value="Phosphorylase Kinase, domain 1"/>
    <property type="match status" value="1"/>
</dbReference>
<evidence type="ECO:0000313" key="11">
    <source>
        <dbReference type="EMBL" id="MBL7627122.1"/>
    </source>
</evidence>
<comment type="caution">
    <text evidence="11">The sequence shown here is derived from an EMBL/GenBank/DDBJ whole genome shotgun (WGS) entry which is preliminary data.</text>
</comment>
<dbReference type="RefSeq" id="WP_203004685.1">
    <property type="nucleotide sequence ID" value="NZ_JADWYU010000088.1"/>
</dbReference>
<sequence>MSHPGYGSDSTGLTGGSPEQSIIARPDDFAQRADVWRVGASSGVRPLEAVDPSAIGRYRLEGVLGEGGFGRVYLGRSPEGRLVAVKVAKAERAADPEFRRLFSREARLARLVPQFCTAVVLDSGEDRDRPYLVTEFVEGPSLQEQVRRHGPLEPARLARVAVAVAKALTAIHRVGTVHRDLKPANVLLSPDGPLVIDFGIAVALDSTTQRTMRRAGTPGFMAPEQARGQAVGPEADIFAWGAVVAYAATGRHPYGEGTPEALIFRVVHEEPDLTGVPDPLRAIVVVAMRHDPAARPTATELHDRLMRVTTTYQPTDRALLQGPARTPAPTVPSSHQSRESGGPMANGTTAPVDRGEGGYPGIPPAPIDPGHEPDGLGRRYRPWAVMRRLPGNSGRFKPRWRIGLGLSVAMAVAAGVLLVGPWPAGDGTLSPEKRRSAAHELVMAASRAEEPKLAFRLALAAYRTDPTHETSLDLLAAADPSDLGVATLATLASGADSRASLFSPDGSRLATNGDGSIELWDTSARGALAVPLATFSGVDQERVFSPDGSLLVTDDYETDKAVNTVRLWDTSARGRVHTPLATFADTSFEGLSPDGSLLVTSDYDPDRGGDIVRLWDTSARGTVHTPLATYVFESLTSAVVFSPDGSLLAVGFSDPDSGRNMVRLWDTSARGEAPDPLATFVDGYFLAFSPDGSLLVTRTSPSTSRGRALQLWDTSARGVVSTPRSTFTGFDQGGESSIYVVFSPDGGLLASYGPMGNDFSITSVRLWETSARGTVETPAVKFAIADTFLGLPKFSPDSRLLVTDSEDGAVRSWDTSARGAVGVPVSTFTGNAQTSRYEISFDGAFLSTLGADGATRVWDTSARGVGGIPLITLAGARFAFSPKEALLATAKGGTIWLWDLDAGRLAERSCADSTNWLSEQEWLRAVEDVPYLPPCEREAG</sequence>
<evidence type="ECO:0000256" key="9">
    <source>
        <dbReference type="SAM" id="MobiDB-lite"/>
    </source>
</evidence>
<evidence type="ECO:0000256" key="5">
    <source>
        <dbReference type="ARBA" id="ARBA00022777"/>
    </source>
</evidence>
<dbReference type="PANTHER" id="PTHR43671">
    <property type="entry name" value="SERINE/THREONINE-PROTEIN KINASE NEK"/>
    <property type="match status" value="1"/>
</dbReference>
<dbReference type="EMBL" id="JAEACQ010000156">
    <property type="protein sequence ID" value="MBL7627122.1"/>
    <property type="molecule type" value="Genomic_DNA"/>
</dbReference>
<keyword evidence="4 8" id="KW-0547">Nucleotide-binding</keyword>
<dbReference type="SUPFAM" id="SSF56112">
    <property type="entry name" value="Protein kinase-like (PK-like)"/>
    <property type="match status" value="1"/>
</dbReference>
<evidence type="ECO:0000313" key="12">
    <source>
        <dbReference type="Proteomes" id="UP000604475"/>
    </source>
</evidence>
<accession>A0A937UMR0</accession>
<name>A0A937UMR0_9ACTN</name>
<dbReference type="SUPFAM" id="SSF82171">
    <property type="entry name" value="DPP6 N-terminal domain-like"/>
    <property type="match status" value="1"/>
</dbReference>
<organism evidence="11 12">
    <name type="scientific">Frankia nepalensis</name>
    <dbReference type="NCBI Taxonomy" id="1836974"/>
    <lineage>
        <taxon>Bacteria</taxon>
        <taxon>Bacillati</taxon>
        <taxon>Actinomycetota</taxon>
        <taxon>Actinomycetes</taxon>
        <taxon>Frankiales</taxon>
        <taxon>Frankiaceae</taxon>
        <taxon>Frankia</taxon>
    </lineage>
</organism>
<feature type="region of interest" description="Disordered" evidence="9">
    <location>
        <begin position="319"/>
        <end position="375"/>
    </location>
</feature>
<dbReference type="SMART" id="SM00320">
    <property type="entry name" value="WD40"/>
    <property type="match status" value="7"/>
</dbReference>
<dbReference type="Pfam" id="PF00400">
    <property type="entry name" value="WD40"/>
    <property type="match status" value="2"/>
</dbReference>
<evidence type="ECO:0000256" key="4">
    <source>
        <dbReference type="ARBA" id="ARBA00022741"/>
    </source>
</evidence>
<comment type="similarity">
    <text evidence="1">Belongs to the protein kinase superfamily. NEK Ser/Thr protein kinase family. NIMA subfamily.</text>
</comment>
<dbReference type="GO" id="GO:0005524">
    <property type="term" value="F:ATP binding"/>
    <property type="evidence" value="ECO:0007669"/>
    <property type="project" value="UniProtKB-UniRule"/>
</dbReference>
<feature type="repeat" description="WD" evidence="7">
    <location>
        <begin position="794"/>
        <end position="823"/>
    </location>
</feature>
<keyword evidence="7" id="KW-0853">WD repeat</keyword>